<dbReference type="CDD" id="cd08279">
    <property type="entry name" value="Zn_ADH_class_III"/>
    <property type="match status" value="1"/>
</dbReference>
<dbReference type="SUPFAM" id="SSF51735">
    <property type="entry name" value="NAD(P)-binding Rossmann-fold domains"/>
    <property type="match status" value="1"/>
</dbReference>
<comment type="similarity">
    <text evidence="2 7">Belongs to the zinc-containing alcohol dehydrogenase family.</text>
</comment>
<dbReference type="EMBL" id="BONZ01000034">
    <property type="protein sequence ID" value="GIH15452.1"/>
    <property type="molecule type" value="Genomic_DNA"/>
</dbReference>
<comment type="cofactor">
    <cofactor evidence="1 7">
        <name>Zn(2+)</name>
        <dbReference type="ChEBI" id="CHEBI:29105"/>
    </cofactor>
</comment>
<keyword evidence="4 7" id="KW-0862">Zinc</keyword>
<evidence type="ECO:0000256" key="1">
    <source>
        <dbReference type="ARBA" id="ARBA00001947"/>
    </source>
</evidence>
<dbReference type="InterPro" id="IPR020843">
    <property type="entry name" value="ER"/>
</dbReference>
<keyword evidence="5" id="KW-0560">Oxidoreductase</keyword>
<dbReference type="Pfam" id="PF08240">
    <property type="entry name" value="ADH_N"/>
    <property type="match status" value="1"/>
</dbReference>
<dbReference type="InterPro" id="IPR013149">
    <property type="entry name" value="ADH-like_C"/>
</dbReference>
<dbReference type="Pfam" id="PF00107">
    <property type="entry name" value="ADH_zinc_N"/>
    <property type="match status" value="1"/>
</dbReference>
<dbReference type="PROSITE" id="PS00059">
    <property type="entry name" value="ADH_ZINC"/>
    <property type="match status" value="1"/>
</dbReference>
<dbReference type="AlphaFoldDB" id="A0A8J3QSJ4"/>
<accession>A0A8J3QSJ4</accession>
<evidence type="ECO:0000256" key="7">
    <source>
        <dbReference type="RuleBase" id="RU361277"/>
    </source>
</evidence>
<dbReference type="Gene3D" id="3.90.180.10">
    <property type="entry name" value="Medium-chain alcohol dehydrogenases, catalytic domain"/>
    <property type="match status" value="1"/>
</dbReference>
<gene>
    <name evidence="9" type="ORF">Raf01_36240</name>
</gene>
<dbReference type="SUPFAM" id="SSF50129">
    <property type="entry name" value="GroES-like"/>
    <property type="match status" value="2"/>
</dbReference>
<reference evidence="9" key="1">
    <citation type="submission" date="2021-01" db="EMBL/GenBank/DDBJ databases">
        <title>Whole genome shotgun sequence of Rugosimonospora africana NBRC 104875.</title>
        <authorList>
            <person name="Komaki H."/>
            <person name="Tamura T."/>
        </authorList>
    </citation>
    <scope>NUCLEOTIDE SEQUENCE</scope>
    <source>
        <strain evidence="9">NBRC 104875</strain>
    </source>
</reference>
<evidence type="ECO:0000259" key="8">
    <source>
        <dbReference type="SMART" id="SM00829"/>
    </source>
</evidence>
<dbReference type="GO" id="GO:0005829">
    <property type="term" value="C:cytosol"/>
    <property type="evidence" value="ECO:0007669"/>
    <property type="project" value="TreeGrafter"/>
</dbReference>
<evidence type="ECO:0000313" key="10">
    <source>
        <dbReference type="Proteomes" id="UP000642748"/>
    </source>
</evidence>
<comment type="caution">
    <text evidence="9">The sequence shown here is derived from an EMBL/GenBank/DDBJ whole genome shotgun (WGS) entry which is preliminary data.</text>
</comment>
<name>A0A8J3QSJ4_9ACTN</name>
<dbReference type="Gene3D" id="3.40.50.720">
    <property type="entry name" value="NAD(P)-binding Rossmann-like Domain"/>
    <property type="match status" value="1"/>
</dbReference>
<keyword evidence="6" id="KW-0520">NAD</keyword>
<dbReference type="PANTHER" id="PTHR43880:SF12">
    <property type="entry name" value="ALCOHOL DEHYDROGENASE CLASS-3"/>
    <property type="match status" value="1"/>
</dbReference>
<keyword evidence="3 7" id="KW-0479">Metal-binding</keyword>
<evidence type="ECO:0000256" key="4">
    <source>
        <dbReference type="ARBA" id="ARBA00022833"/>
    </source>
</evidence>
<dbReference type="PANTHER" id="PTHR43880">
    <property type="entry name" value="ALCOHOL DEHYDROGENASE"/>
    <property type="match status" value="1"/>
</dbReference>
<dbReference type="SMART" id="SM00829">
    <property type="entry name" value="PKS_ER"/>
    <property type="match status" value="1"/>
</dbReference>
<evidence type="ECO:0000256" key="6">
    <source>
        <dbReference type="ARBA" id="ARBA00023027"/>
    </source>
</evidence>
<protein>
    <submittedName>
        <fullName evidence="9">Alcohol dehydrogenase</fullName>
    </submittedName>
</protein>
<organism evidence="9 10">
    <name type="scientific">Rugosimonospora africana</name>
    <dbReference type="NCBI Taxonomy" id="556532"/>
    <lineage>
        <taxon>Bacteria</taxon>
        <taxon>Bacillati</taxon>
        <taxon>Actinomycetota</taxon>
        <taxon>Actinomycetes</taxon>
        <taxon>Micromonosporales</taxon>
        <taxon>Micromonosporaceae</taxon>
        <taxon>Rugosimonospora</taxon>
    </lineage>
</organism>
<dbReference type="GO" id="GO:0008270">
    <property type="term" value="F:zinc ion binding"/>
    <property type="evidence" value="ECO:0007669"/>
    <property type="project" value="InterPro"/>
</dbReference>
<dbReference type="RefSeq" id="WP_203919081.1">
    <property type="nucleotide sequence ID" value="NZ_BONZ01000034.1"/>
</dbReference>
<sequence length="369" mass="37601">MRAAVCSGAGAGLVVEDLTLAGPGPAEVLVRIDAAGICHSDYHYLTGDLACPLPVVPGHEGAGVVEEVGERVSRVRPGDRVCLMWRPRCGHCGFCLTGRSSLCQAGAIHATSGGLLDGTSRLRRADGQQVHHLLGVSCFAEYAVVSEQAVVPIPADVPPEVAAVAGCAVITGVGAVLNVVGRCAGQAVAVFGAGGVGLSAVMGAVLSGAHPIVVVDVVAERLDAARRLGATHLIDARTGDVAGAVEASSPGGVDWAVEAIGRPETLGQAFDAVRPGGTLVAVGLAAHDQLLRVPVNALVQREKRIVGSLYGSSNPLLDVPRLLELYRAGRLPIDRLIGKRYPLESINDAFADLIGGGAGRGIVLPGSRP</sequence>
<evidence type="ECO:0000256" key="2">
    <source>
        <dbReference type="ARBA" id="ARBA00008072"/>
    </source>
</evidence>
<dbReference type="InterPro" id="IPR011032">
    <property type="entry name" value="GroES-like_sf"/>
</dbReference>
<evidence type="ECO:0000256" key="5">
    <source>
        <dbReference type="ARBA" id="ARBA00023002"/>
    </source>
</evidence>
<evidence type="ECO:0000256" key="3">
    <source>
        <dbReference type="ARBA" id="ARBA00022723"/>
    </source>
</evidence>
<dbReference type="InterPro" id="IPR013154">
    <property type="entry name" value="ADH-like_N"/>
</dbReference>
<keyword evidence="10" id="KW-1185">Reference proteome</keyword>
<feature type="domain" description="Enoyl reductase (ER)" evidence="8">
    <location>
        <begin position="10"/>
        <end position="363"/>
    </location>
</feature>
<dbReference type="GO" id="GO:0046294">
    <property type="term" value="P:formaldehyde catabolic process"/>
    <property type="evidence" value="ECO:0007669"/>
    <property type="project" value="TreeGrafter"/>
</dbReference>
<dbReference type="InterPro" id="IPR036291">
    <property type="entry name" value="NAD(P)-bd_dom_sf"/>
</dbReference>
<proteinExistence type="inferred from homology"/>
<dbReference type="GO" id="GO:0051903">
    <property type="term" value="F:S-(hydroxymethyl)glutathione dehydrogenase [NAD(P)+] activity"/>
    <property type="evidence" value="ECO:0007669"/>
    <property type="project" value="TreeGrafter"/>
</dbReference>
<dbReference type="FunFam" id="3.40.50.720:FF:000003">
    <property type="entry name" value="S-(hydroxymethyl)glutathione dehydrogenase"/>
    <property type="match status" value="1"/>
</dbReference>
<evidence type="ECO:0000313" key="9">
    <source>
        <dbReference type="EMBL" id="GIH15452.1"/>
    </source>
</evidence>
<dbReference type="Proteomes" id="UP000642748">
    <property type="component" value="Unassembled WGS sequence"/>
</dbReference>
<dbReference type="InterPro" id="IPR002328">
    <property type="entry name" value="ADH_Zn_CS"/>
</dbReference>